<dbReference type="RefSeq" id="WP_138326436.1">
    <property type="nucleotide sequence ID" value="NZ_VCDI01000004.1"/>
</dbReference>
<organism evidence="4 5">
    <name type="scientific">Lichenicoccus roseus</name>
    <dbReference type="NCBI Taxonomy" id="2683649"/>
    <lineage>
        <taxon>Bacteria</taxon>
        <taxon>Pseudomonadati</taxon>
        <taxon>Pseudomonadota</taxon>
        <taxon>Alphaproteobacteria</taxon>
        <taxon>Acetobacterales</taxon>
        <taxon>Acetobacteraceae</taxon>
        <taxon>Lichenicoccus</taxon>
    </lineage>
</organism>
<dbReference type="GO" id="GO:0016740">
    <property type="term" value="F:transferase activity"/>
    <property type="evidence" value="ECO:0007669"/>
    <property type="project" value="UniProtKB-KW"/>
</dbReference>
<accession>A0A5R9JCL7</accession>
<dbReference type="CDD" id="cd03057">
    <property type="entry name" value="GST_N_Beta"/>
    <property type="match status" value="1"/>
</dbReference>
<evidence type="ECO:0000259" key="2">
    <source>
        <dbReference type="PROSITE" id="PS50404"/>
    </source>
</evidence>
<dbReference type="InterPro" id="IPR010987">
    <property type="entry name" value="Glutathione-S-Trfase_C-like"/>
</dbReference>
<dbReference type="SFLD" id="SFLDS00019">
    <property type="entry name" value="Glutathione_Transferase_(cytos"/>
    <property type="match status" value="1"/>
</dbReference>
<dbReference type="Gene3D" id="1.20.1050.10">
    <property type="match status" value="1"/>
</dbReference>
<comment type="similarity">
    <text evidence="1">Belongs to the GST superfamily.</text>
</comment>
<dbReference type="InterPro" id="IPR036282">
    <property type="entry name" value="Glutathione-S-Trfase_C_sf"/>
</dbReference>
<dbReference type="OrthoDB" id="7583243at2"/>
<gene>
    <name evidence="4" type="ORF">FE263_12900</name>
</gene>
<name>A0A5R9JCL7_9PROT</name>
<proteinExistence type="inferred from homology"/>
<comment type="caution">
    <text evidence="4">The sequence shown here is derived from an EMBL/GenBank/DDBJ whole genome shotgun (WGS) entry which is preliminary data.</text>
</comment>
<dbReference type="InterPro" id="IPR004045">
    <property type="entry name" value="Glutathione_S-Trfase_N"/>
</dbReference>
<dbReference type="InterPro" id="IPR036249">
    <property type="entry name" value="Thioredoxin-like_sf"/>
</dbReference>
<dbReference type="Gene3D" id="3.40.30.10">
    <property type="entry name" value="Glutaredoxin"/>
    <property type="match status" value="1"/>
</dbReference>
<dbReference type="Proteomes" id="UP000305654">
    <property type="component" value="Unassembled WGS sequence"/>
</dbReference>
<dbReference type="EMBL" id="VCDI01000004">
    <property type="protein sequence ID" value="TLU72028.1"/>
    <property type="molecule type" value="Genomic_DNA"/>
</dbReference>
<keyword evidence="5" id="KW-1185">Reference proteome</keyword>
<evidence type="ECO:0000313" key="5">
    <source>
        <dbReference type="Proteomes" id="UP000305654"/>
    </source>
</evidence>
<dbReference type="PANTHER" id="PTHR44051:SF8">
    <property type="entry name" value="GLUTATHIONE S-TRANSFERASE GSTA"/>
    <property type="match status" value="1"/>
</dbReference>
<dbReference type="PANTHER" id="PTHR44051">
    <property type="entry name" value="GLUTATHIONE S-TRANSFERASE-RELATED"/>
    <property type="match status" value="1"/>
</dbReference>
<dbReference type="SUPFAM" id="SSF47616">
    <property type="entry name" value="GST C-terminal domain-like"/>
    <property type="match status" value="1"/>
</dbReference>
<evidence type="ECO:0000256" key="1">
    <source>
        <dbReference type="RuleBase" id="RU003494"/>
    </source>
</evidence>
<dbReference type="InterPro" id="IPR004046">
    <property type="entry name" value="GST_C"/>
</dbReference>
<dbReference type="SFLD" id="SFLDG01150">
    <property type="entry name" value="Main.1:_Beta-like"/>
    <property type="match status" value="1"/>
</dbReference>
<feature type="domain" description="GST C-terminal" evidence="3">
    <location>
        <begin position="87"/>
        <end position="201"/>
    </location>
</feature>
<keyword evidence="4" id="KW-0808">Transferase</keyword>
<dbReference type="Pfam" id="PF02798">
    <property type="entry name" value="GST_N"/>
    <property type="match status" value="1"/>
</dbReference>
<evidence type="ECO:0000313" key="4">
    <source>
        <dbReference type="EMBL" id="TLU72028.1"/>
    </source>
</evidence>
<dbReference type="SFLD" id="SFLDG00358">
    <property type="entry name" value="Main_(cytGST)"/>
    <property type="match status" value="1"/>
</dbReference>
<dbReference type="CDD" id="cd03188">
    <property type="entry name" value="GST_C_Beta"/>
    <property type="match status" value="1"/>
</dbReference>
<evidence type="ECO:0000259" key="3">
    <source>
        <dbReference type="PROSITE" id="PS50405"/>
    </source>
</evidence>
<feature type="domain" description="GST N-terminal" evidence="2">
    <location>
        <begin position="1"/>
        <end position="82"/>
    </location>
</feature>
<protein>
    <submittedName>
        <fullName evidence="4">Glutathione transferase GstA</fullName>
    </submittedName>
</protein>
<dbReference type="AlphaFoldDB" id="A0A5R9JCL7"/>
<dbReference type="SUPFAM" id="SSF52833">
    <property type="entry name" value="Thioredoxin-like"/>
    <property type="match status" value="1"/>
</dbReference>
<dbReference type="Pfam" id="PF00043">
    <property type="entry name" value="GST_C"/>
    <property type="match status" value="1"/>
</dbReference>
<reference evidence="4 5" key="1">
    <citation type="submission" date="2019-05" db="EMBL/GenBank/DDBJ databases">
        <authorList>
            <person name="Pankratov T."/>
            <person name="Grouzdev D."/>
        </authorList>
    </citation>
    <scope>NUCLEOTIDE SEQUENCE [LARGE SCALE GENOMIC DNA]</scope>
    <source>
        <strain evidence="4 5">KEBCLARHB70R</strain>
    </source>
</reference>
<dbReference type="PROSITE" id="PS50405">
    <property type="entry name" value="GST_CTER"/>
    <property type="match status" value="1"/>
</dbReference>
<dbReference type="PROSITE" id="PS50404">
    <property type="entry name" value="GST_NTER"/>
    <property type="match status" value="1"/>
</dbReference>
<dbReference type="InterPro" id="IPR040079">
    <property type="entry name" value="Glutathione_S-Trfase"/>
</dbReference>
<sequence length="201" mass="22356">MRLYYLPASCSMSVHIAALEAGIDLEIAMVELHPDGTKTAGDRDYFEINPKGKVPLLEVAEGRLTETQVILQYVASLAPGRLPMPAEGFDRYRFLETLNFIASEIHRGFGPMWSPLIAPAHRADTVAAIGRAFGILERIIGDRGFVFGHHFTIADAYAFAITGWAPMFDMDLRQWPVLASWRERIGARPAVVQAMREEGLI</sequence>